<comment type="caution">
    <text evidence="1">The sequence shown here is derived from an EMBL/GenBank/DDBJ whole genome shotgun (WGS) entry which is preliminary data.</text>
</comment>
<dbReference type="InterPro" id="IPR024423">
    <property type="entry name" value="DUF3050"/>
</dbReference>
<dbReference type="AlphaFoldDB" id="A0A7Y8EIH7"/>
<dbReference type="Proteomes" id="UP000531950">
    <property type="component" value="Unassembled WGS sequence"/>
</dbReference>
<evidence type="ECO:0000313" key="2">
    <source>
        <dbReference type="Proteomes" id="UP000531950"/>
    </source>
</evidence>
<name>A0A7Y8EIH7_9PSED</name>
<accession>A0A7Y8EIH7</accession>
<dbReference type="EMBL" id="JACARG010000042">
    <property type="protein sequence ID" value="NWE15224.1"/>
    <property type="molecule type" value="Genomic_DNA"/>
</dbReference>
<gene>
    <name evidence="1" type="ORF">HX822_19970</name>
</gene>
<dbReference type="SUPFAM" id="SSF48613">
    <property type="entry name" value="Heme oxygenase-like"/>
    <property type="match status" value="1"/>
</dbReference>
<dbReference type="Pfam" id="PF11251">
    <property type="entry name" value="DUF3050"/>
    <property type="match status" value="1"/>
</dbReference>
<reference evidence="1 2" key="1">
    <citation type="submission" date="2020-04" db="EMBL/GenBank/DDBJ databases">
        <title>Molecular characterization of pseudomonads from Agaricus bisporus reveal novel blotch 2 pathogens in Western Europe.</title>
        <authorList>
            <person name="Taparia T."/>
            <person name="Krijger M."/>
            <person name="Haynes E."/>
            <person name="Elpinstone J.G."/>
            <person name="Noble R."/>
            <person name="Van Der Wolf J."/>
        </authorList>
    </citation>
    <scope>NUCLEOTIDE SEQUENCE [LARGE SCALE GENOMIC DNA]</scope>
    <source>
        <strain evidence="1 2">IPO3782</strain>
    </source>
</reference>
<proteinExistence type="predicted"/>
<dbReference type="RefSeq" id="WP_177078915.1">
    <property type="nucleotide sequence ID" value="NZ_JACAOQ010000036.1"/>
</dbReference>
<sequence>MLQHSHLLKQKKQKLHSHPLFTQINTLPKLRYFMENHVFAVWDFMTLTKRLQHDLTGMRLPWLPPPDPQAARLINEIVLGEESDAYPGHGHGSHFELYLQAMAEVGASTTAIDRFITLQRDGSDAETALQKIDIHPAVARFVRSTLQVALDAPTHCVAAAFLHGRESVIPTMFKRILGGCEMLHRQAPTFCYYLKRHIELDADEHGPAAAQLLQRLTLADPSREQQADTAALSAVENRLALWDGLHLRLPEVSV</sequence>
<dbReference type="InterPro" id="IPR016084">
    <property type="entry name" value="Haem_Oase-like_multi-hlx"/>
</dbReference>
<evidence type="ECO:0000313" key="1">
    <source>
        <dbReference type="EMBL" id="NWE15224.1"/>
    </source>
</evidence>
<organism evidence="1 2">
    <name type="scientific">Pseudomonas yamanorum</name>
    <dbReference type="NCBI Taxonomy" id="515393"/>
    <lineage>
        <taxon>Bacteria</taxon>
        <taxon>Pseudomonadati</taxon>
        <taxon>Pseudomonadota</taxon>
        <taxon>Gammaproteobacteria</taxon>
        <taxon>Pseudomonadales</taxon>
        <taxon>Pseudomonadaceae</taxon>
        <taxon>Pseudomonas</taxon>
    </lineage>
</organism>
<protein>
    <submittedName>
        <fullName evidence="1">DUF3050 domain-containing protein</fullName>
    </submittedName>
</protein>
<dbReference type="Gene3D" id="1.20.910.10">
    <property type="entry name" value="Heme oxygenase-like"/>
    <property type="match status" value="1"/>
</dbReference>